<dbReference type="InterPro" id="IPR003812">
    <property type="entry name" value="Fido"/>
</dbReference>
<keyword evidence="6" id="KW-1185">Reference proteome</keyword>
<comment type="caution">
    <text evidence="5">The sequence shown here is derived from an EMBL/GenBank/DDBJ whole genome shotgun (WGS) entry which is preliminary data.</text>
</comment>
<dbReference type="InterPro" id="IPR036597">
    <property type="entry name" value="Fido-like_dom_sf"/>
</dbReference>
<protein>
    <submittedName>
        <fullName evidence="5">Fic family protein</fullName>
    </submittedName>
</protein>
<evidence type="ECO:0000259" key="4">
    <source>
        <dbReference type="PROSITE" id="PS51459"/>
    </source>
</evidence>
<feature type="compositionally biased region" description="Basic and acidic residues" evidence="3">
    <location>
        <begin position="146"/>
        <end position="159"/>
    </location>
</feature>
<evidence type="ECO:0000256" key="1">
    <source>
        <dbReference type="PIRSR" id="PIRSR640198-1"/>
    </source>
</evidence>
<dbReference type="EMBL" id="BMQC01000001">
    <property type="protein sequence ID" value="GGK11381.1"/>
    <property type="molecule type" value="Genomic_DNA"/>
</dbReference>
<feature type="domain" description="Fido" evidence="4">
    <location>
        <begin position="183"/>
        <end position="338"/>
    </location>
</feature>
<dbReference type="Gene3D" id="1.10.3290.10">
    <property type="entry name" value="Fido-like domain"/>
    <property type="match status" value="1"/>
</dbReference>
<gene>
    <name evidence="5" type="ORF">GCM10010124_00010</name>
</gene>
<reference evidence="5" key="2">
    <citation type="submission" date="2020-09" db="EMBL/GenBank/DDBJ databases">
        <authorList>
            <person name="Sun Q."/>
            <person name="Ohkuma M."/>
        </authorList>
    </citation>
    <scope>NUCLEOTIDE SEQUENCE</scope>
    <source>
        <strain evidence="5">JCM 3091</strain>
    </source>
</reference>
<dbReference type="SUPFAM" id="SSF140931">
    <property type="entry name" value="Fic-like"/>
    <property type="match status" value="1"/>
</dbReference>
<reference evidence="5" key="1">
    <citation type="journal article" date="2014" name="Int. J. Syst. Evol. Microbiol.">
        <title>Complete genome sequence of Corynebacterium casei LMG S-19264T (=DSM 44701T), isolated from a smear-ripened cheese.</title>
        <authorList>
            <consortium name="US DOE Joint Genome Institute (JGI-PGF)"/>
            <person name="Walter F."/>
            <person name="Albersmeier A."/>
            <person name="Kalinowski J."/>
            <person name="Ruckert C."/>
        </authorList>
    </citation>
    <scope>NUCLEOTIDE SEQUENCE</scope>
    <source>
        <strain evidence="5">JCM 3091</strain>
    </source>
</reference>
<dbReference type="AlphaFoldDB" id="A0A8J3BFY8"/>
<sequence>MKTPMPPPGREGMSKVLSDKEFGPRVIGFISRGVASAPYLPWDELRYKNPPDGLTPEAWWWATKIARIGMSRKLSLTDISDRPFTFALPDEVLREIDFVATNASGQIRQAEEVTNPSTRDRYLVSQLIEEAITSSQLEGASTSRKVAREMIRSGRDPRDRSERMILNNFHAMQRIGQLRTEPLTIELICEIHRIVTDGTLDDPTAAGRFQRPDEVRVSVWDEADHELHRPPPAEKLPERVQRLCEFANEADAGGYLPGVLRAITIHFMLGYEHPFEDGNGRTARALFYWSMLNQGYWLTEFLSVSKILKKAPSQYARSFLHTEQDENDLTYFYAYNLKVLRRAIDDLHEYLAKKMIEVKSLRDTLRLDQDFNARQIALLQHAINNPHARYTVQSHQLSHRISPQTARNDLGALVDGGLLAQTRLGKRYAFEPAGDLAERLHARRSTESWAQGH</sequence>
<dbReference type="InterPro" id="IPR040198">
    <property type="entry name" value="Fido_containing"/>
</dbReference>
<accession>A0A8J3BFY8</accession>
<dbReference type="Pfam" id="PF02661">
    <property type="entry name" value="Fic"/>
    <property type="match status" value="1"/>
</dbReference>
<evidence type="ECO:0000256" key="2">
    <source>
        <dbReference type="PIRSR" id="PIRSR640198-2"/>
    </source>
</evidence>
<keyword evidence="2" id="KW-0547">Nucleotide-binding</keyword>
<feature type="binding site" evidence="2">
    <location>
        <begin position="217"/>
        <end position="228"/>
    </location>
    <ligand>
        <name>ATP</name>
        <dbReference type="ChEBI" id="CHEBI:30616"/>
    </ligand>
</feature>
<evidence type="ECO:0000313" key="5">
    <source>
        <dbReference type="EMBL" id="GGK11381.1"/>
    </source>
</evidence>
<feature type="region of interest" description="Disordered" evidence="3">
    <location>
        <begin position="138"/>
        <end position="159"/>
    </location>
</feature>
<dbReference type="PANTHER" id="PTHR13504:SF38">
    <property type="entry name" value="FIDO DOMAIN-CONTAINING PROTEIN"/>
    <property type="match status" value="1"/>
</dbReference>
<organism evidence="5 6">
    <name type="scientific">Pilimelia terevasa</name>
    <dbReference type="NCBI Taxonomy" id="53372"/>
    <lineage>
        <taxon>Bacteria</taxon>
        <taxon>Bacillati</taxon>
        <taxon>Actinomycetota</taxon>
        <taxon>Actinomycetes</taxon>
        <taxon>Micromonosporales</taxon>
        <taxon>Micromonosporaceae</taxon>
        <taxon>Pilimelia</taxon>
    </lineage>
</organism>
<evidence type="ECO:0000313" key="6">
    <source>
        <dbReference type="Proteomes" id="UP000662200"/>
    </source>
</evidence>
<feature type="binding site" evidence="2">
    <location>
        <begin position="277"/>
        <end position="284"/>
    </location>
    <ligand>
        <name>ATP</name>
        <dbReference type="ChEBI" id="CHEBI:30616"/>
    </ligand>
</feature>
<proteinExistence type="predicted"/>
<evidence type="ECO:0000256" key="3">
    <source>
        <dbReference type="SAM" id="MobiDB-lite"/>
    </source>
</evidence>
<dbReference type="PROSITE" id="PS51459">
    <property type="entry name" value="FIDO"/>
    <property type="match status" value="1"/>
</dbReference>
<keyword evidence="2" id="KW-0067">ATP-binding</keyword>
<dbReference type="GO" id="GO:0005524">
    <property type="term" value="F:ATP binding"/>
    <property type="evidence" value="ECO:0007669"/>
    <property type="project" value="UniProtKB-KW"/>
</dbReference>
<feature type="active site" evidence="1">
    <location>
        <position position="273"/>
    </location>
</feature>
<dbReference type="PANTHER" id="PTHR13504">
    <property type="entry name" value="FIDO DOMAIN-CONTAINING PROTEIN DDB_G0283145"/>
    <property type="match status" value="1"/>
</dbReference>
<dbReference type="Proteomes" id="UP000662200">
    <property type="component" value="Unassembled WGS sequence"/>
</dbReference>
<name>A0A8J3BFY8_9ACTN</name>